<protein>
    <submittedName>
        <fullName evidence="1">Uncharacterized protein</fullName>
    </submittedName>
</protein>
<evidence type="ECO:0000313" key="1">
    <source>
        <dbReference type="EMBL" id="JAH37061.1"/>
    </source>
</evidence>
<sequence length="40" mass="4898">MLMILLMSTQYFVSVNHVVYLFWVSEHLRYVAIHLWQTDL</sequence>
<dbReference type="EMBL" id="GBXM01071516">
    <property type="protein sequence ID" value="JAH37061.1"/>
    <property type="molecule type" value="Transcribed_RNA"/>
</dbReference>
<dbReference type="AlphaFoldDB" id="A0A0E9S710"/>
<reference evidence="1" key="1">
    <citation type="submission" date="2014-11" db="EMBL/GenBank/DDBJ databases">
        <authorList>
            <person name="Amaro Gonzalez C."/>
        </authorList>
    </citation>
    <scope>NUCLEOTIDE SEQUENCE</scope>
</reference>
<proteinExistence type="predicted"/>
<name>A0A0E9S710_ANGAN</name>
<accession>A0A0E9S710</accession>
<reference evidence="1" key="2">
    <citation type="journal article" date="2015" name="Fish Shellfish Immunol.">
        <title>Early steps in the European eel (Anguilla anguilla)-Vibrio vulnificus interaction in the gills: Role of the RtxA13 toxin.</title>
        <authorList>
            <person name="Callol A."/>
            <person name="Pajuelo D."/>
            <person name="Ebbesson L."/>
            <person name="Teles M."/>
            <person name="MacKenzie S."/>
            <person name="Amaro C."/>
        </authorList>
    </citation>
    <scope>NUCLEOTIDE SEQUENCE</scope>
</reference>
<organism evidence="1">
    <name type="scientific">Anguilla anguilla</name>
    <name type="common">European freshwater eel</name>
    <name type="synonym">Muraena anguilla</name>
    <dbReference type="NCBI Taxonomy" id="7936"/>
    <lineage>
        <taxon>Eukaryota</taxon>
        <taxon>Metazoa</taxon>
        <taxon>Chordata</taxon>
        <taxon>Craniata</taxon>
        <taxon>Vertebrata</taxon>
        <taxon>Euteleostomi</taxon>
        <taxon>Actinopterygii</taxon>
        <taxon>Neopterygii</taxon>
        <taxon>Teleostei</taxon>
        <taxon>Anguilliformes</taxon>
        <taxon>Anguillidae</taxon>
        <taxon>Anguilla</taxon>
    </lineage>
</organism>